<protein>
    <recommendedName>
        <fullName evidence="3">Ethyl tert-butyl ether degradation protein EthD</fullName>
    </recommendedName>
</protein>
<organism evidence="1 2">
    <name type="scientific">Mycobacterium europaeum</name>
    <dbReference type="NCBI Taxonomy" id="761804"/>
    <lineage>
        <taxon>Bacteria</taxon>
        <taxon>Bacillati</taxon>
        <taxon>Actinomycetota</taxon>
        <taxon>Actinomycetes</taxon>
        <taxon>Mycobacteriales</taxon>
        <taxon>Mycobacteriaceae</taxon>
        <taxon>Mycobacterium</taxon>
        <taxon>Mycobacterium simiae complex</taxon>
    </lineage>
</organism>
<dbReference type="SUPFAM" id="SSF54909">
    <property type="entry name" value="Dimeric alpha+beta barrel"/>
    <property type="match status" value="1"/>
</dbReference>
<dbReference type="EMBL" id="CTEC01000001">
    <property type="protein sequence ID" value="CQD03485.1"/>
    <property type="molecule type" value="Genomic_DNA"/>
</dbReference>
<evidence type="ECO:0000313" key="2">
    <source>
        <dbReference type="Proteomes" id="UP000199601"/>
    </source>
</evidence>
<sequence length="107" mass="11976">MAKGIMYVESRPSSPDREDEYNTWYDEIHIPQLLTFDGIVAARRLRPVDGNGPYVALYELEGDDLQAILDNMMANAGRLHMSDALLLNPAPIPRLLETTSEQSRSAS</sequence>
<gene>
    <name evidence="1" type="ORF">BN000_00567</name>
</gene>
<dbReference type="InterPro" id="IPR011008">
    <property type="entry name" value="Dimeric_a/b-barrel"/>
</dbReference>
<accession>A0A0U1CWS8</accession>
<name>A0A0U1CWS8_9MYCO</name>
<dbReference type="Proteomes" id="UP000199601">
    <property type="component" value="Unassembled WGS sequence"/>
</dbReference>
<dbReference type="RefSeq" id="WP_090421296.1">
    <property type="nucleotide sequence ID" value="NZ_CTEC01000001.1"/>
</dbReference>
<keyword evidence="2" id="KW-1185">Reference proteome</keyword>
<dbReference type="AlphaFoldDB" id="A0A0U1CWS8"/>
<reference evidence="2" key="1">
    <citation type="submission" date="2015-03" db="EMBL/GenBank/DDBJ databases">
        <authorList>
            <person name="Urmite Genomes"/>
        </authorList>
    </citation>
    <scope>NUCLEOTIDE SEQUENCE [LARGE SCALE GENOMIC DNA]</scope>
    <source>
        <strain evidence="2">CSUR P1344</strain>
    </source>
</reference>
<proteinExistence type="predicted"/>
<evidence type="ECO:0000313" key="1">
    <source>
        <dbReference type="EMBL" id="CQD03485.1"/>
    </source>
</evidence>
<evidence type="ECO:0008006" key="3">
    <source>
        <dbReference type="Google" id="ProtNLM"/>
    </source>
</evidence>